<sequence length="63" mass="6989">MTELLGFAALAVGGYWVVNRMKKKMAEVERRLSEAAAAAKGPNAEPVRTLKQDPETGRYRPEQ</sequence>
<gene>
    <name evidence="2" type="ORF">HK439_15170</name>
</gene>
<evidence type="ECO:0000313" key="3">
    <source>
        <dbReference type="Proteomes" id="UP000598467"/>
    </source>
</evidence>
<accession>A0A926P5C0</accession>
<dbReference type="EMBL" id="JABFCZ010000016">
    <property type="protein sequence ID" value="MBD1547607.1"/>
    <property type="molecule type" value="Genomic_DNA"/>
</dbReference>
<feature type="region of interest" description="Disordered" evidence="1">
    <location>
        <begin position="34"/>
        <end position="63"/>
    </location>
</feature>
<dbReference type="AlphaFoldDB" id="A0A926P5C0"/>
<name>A0A926P5C0_9HYPH</name>
<organism evidence="2 3">
    <name type="scientific">Roseibium aggregatum</name>
    <dbReference type="NCBI Taxonomy" id="187304"/>
    <lineage>
        <taxon>Bacteria</taxon>
        <taxon>Pseudomonadati</taxon>
        <taxon>Pseudomonadota</taxon>
        <taxon>Alphaproteobacteria</taxon>
        <taxon>Hyphomicrobiales</taxon>
        <taxon>Stappiaceae</taxon>
        <taxon>Roseibium</taxon>
    </lineage>
</organism>
<feature type="compositionally biased region" description="Basic and acidic residues" evidence="1">
    <location>
        <begin position="48"/>
        <end position="63"/>
    </location>
</feature>
<dbReference type="RefSeq" id="WP_190292365.1">
    <property type="nucleotide sequence ID" value="NZ_JABFCZ010000016.1"/>
</dbReference>
<evidence type="ECO:0000256" key="1">
    <source>
        <dbReference type="SAM" id="MobiDB-lite"/>
    </source>
</evidence>
<reference evidence="2" key="1">
    <citation type="submission" date="2020-05" db="EMBL/GenBank/DDBJ databases">
        <title>Identification of trans-AT polyketide cluster in two marine bacteria, producers of a novel glutaramide-containing polyketide sesbanimide D and analogs.</title>
        <authorList>
            <person name="Kacar D."/>
            <person name="Rodriguez P."/>
            <person name="Canedo L."/>
            <person name="Gonzalez E."/>
            <person name="Galan B."/>
            <person name="De La Calle F."/>
            <person name="Garcia J.L."/>
        </authorList>
    </citation>
    <scope>NUCLEOTIDE SEQUENCE</scope>
    <source>
        <strain evidence="2">PHM038</strain>
    </source>
</reference>
<proteinExistence type="predicted"/>
<dbReference type="Proteomes" id="UP000598467">
    <property type="component" value="Unassembled WGS sequence"/>
</dbReference>
<comment type="caution">
    <text evidence="2">The sequence shown here is derived from an EMBL/GenBank/DDBJ whole genome shotgun (WGS) entry which is preliminary data.</text>
</comment>
<protein>
    <submittedName>
        <fullName evidence="2">Uncharacterized protein</fullName>
    </submittedName>
</protein>
<evidence type="ECO:0000313" key="2">
    <source>
        <dbReference type="EMBL" id="MBD1547607.1"/>
    </source>
</evidence>